<sequence>MNIRARRTAAAALTLALAAGLASCSLSLPLRDAVTEGSTGETAEAAAVDASLPAAEPDLAGTTQLLGDVELTEIDAGAESGVHAPGLAVQITHAGVVPTISAAVYEDLTGDALDADEDGETPAEVRAADGYALLVSRYETMDPEWEPRGSAPRTDVVVKSPGADGMQLLSTSNNDARSMGTIVMSVPEDHSPEDALIEIETADARQSVSLVDGIRIDSDVPHAYPGPREVTLTNAEKLDTTFEHWISGPATVQGQVTGAIATPYLDAGRGQGDGWAAPEQMYLAIDVDWHLSESATYDETSIRLEAPDEQVFQPINDPKGLTDVFERAAVFQIPMDVATATVVIESAYRNGVLSGAKLIEFDPIRTELELG</sequence>
<feature type="signal peptide" evidence="1">
    <location>
        <begin position="1"/>
        <end position="24"/>
    </location>
</feature>
<gene>
    <name evidence="2" type="ORF">GCM10010915_12770</name>
</gene>
<evidence type="ECO:0000313" key="3">
    <source>
        <dbReference type="Proteomes" id="UP000633205"/>
    </source>
</evidence>
<reference evidence="2" key="2">
    <citation type="submission" date="2020-09" db="EMBL/GenBank/DDBJ databases">
        <authorList>
            <person name="Sun Q."/>
            <person name="Zhou Y."/>
        </authorList>
    </citation>
    <scope>NUCLEOTIDE SEQUENCE</scope>
    <source>
        <strain evidence="2">CGMCC 1.15152</strain>
    </source>
</reference>
<organism evidence="2 3">
    <name type="scientific">Microbacterium faecale</name>
    <dbReference type="NCBI Taxonomy" id="1804630"/>
    <lineage>
        <taxon>Bacteria</taxon>
        <taxon>Bacillati</taxon>
        <taxon>Actinomycetota</taxon>
        <taxon>Actinomycetes</taxon>
        <taxon>Micrococcales</taxon>
        <taxon>Microbacteriaceae</taxon>
        <taxon>Microbacterium</taxon>
    </lineage>
</organism>
<evidence type="ECO:0000256" key="1">
    <source>
        <dbReference type="SAM" id="SignalP"/>
    </source>
</evidence>
<dbReference type="Proteomes" id="UP000633205">
    <property type="component" value="Unassembled WGS sequence"/>
</dbReference>
<dbReference type="PROSITE" id="PS51257">
    <property type="entry name" value="PROKAR_LIPOPROTEIN"/>
    <property type="match status" value="1"/>
</dbReference>
<dbReference type="RefSeq" id="WP_188711442.1">
    <property type="nucleotide sequence ID" value="NZ_BMHO01000001.1"/>
</dbReference>
<accession>A0A916Y7R2</accession>
<dbReference type="EMBL" id="BMHO01000001">
    <property type="protein sequence ID" value="GGD33835.1"/>
    <property type="molecule type" value="Genomic_DNA"/>
</dbReference>
<name>A0A916Y7R2_9MICO</name>
<keyword evidence="3" id="KW-1185">Reference proteome</keyword>
<dbReference type="AlphaFoldDB" id="A0A916Y7R2"/>
<comment type="caution">
    <text evidence="2">The sequence shown here is derived from an EMBL/GenBank/DDBJ whole genome shotgun (WGS) entry which is preliminary data.</text>
</comment>
<reference evidence="2" key="1">
    <citation type="journal article" date="2014" name="Int. J. Syst. Evol. Microbiol.">
        <title>Complete genome sequence of Corynebacterium casei LMG S-19264T (=DSM 44701T), isolated from a smear-ripened cheese.</title>
        <authorList>
            <consortium name="US DOE Joint Genome Institute (JGI-PGF)"/>
            <person name="Walter F."/>
            <person name="Albersmeier A."/>
            <person name="Kalinowski J."/>
            <person name="Ruckert C."/>
        </authorList>
    </citation>
    <scope>NUCLEOTIDE SEQUENCE</scope>
    <source>
        <strain evidence="2">CGMCC 1.15152</strain>
    </source>
</reference>
<protein>
    <submittedName>
        <fullName evidence="2">Uncharacterized protein</fullName>
    </submittedName>
</protein>
<feature type="chain" id="PRO_5038843793" evidence="1">
    <location>
        <begin position="25"/>
        <end position="371"/>
    </location>
</feature>
<proteinExistence type="predicted"/>
<evidence type="ECO:0000313" key="2">
    <source>
        <dbReference type="EMBL" id="GGD33835.1"/>
    </source>
</evidence>
<keyword evidence="1" id="KW-0732">Signal</keyword>